<dbReference type="EMBL" id="CM042011">
    <property type="protein sequence ID" value="KAI3763884.1"/>
    <property type="molecule type" value="Genomic_DNA"/>
</dbReference>
<reference evidence="2" key="1">
    <citation type="journal article" date="2022" name="Mol. Ecol. Resour.">
        <title>The genomes of chicory, endive, great burdock and yacon provide insights into Asteraceae palaeo-polyploidization history and plant inulin production.</title>
        <authorList>
            <person name="Fan W."/>
            <person name="Wang S."/>
            <person name="Wang H."/>
            <person name="Wang A."/>
            <person name="Jiang F."/>
            <person name="Liu H."/>
            <person name="Zhao H."/>
            <person name="Xu D."/>
            <person name="Zhang Y."/>
        </authorList>
    </citation>
    <scope>NUCLEOTIDE SEQUENCE [LARGE SCALE GENOMIC DNA]</scope>
    <source>
        <strain evidence="2">cv. Punajuju</strain>
    </source>
</reference>
<sequence length="483" mass="53701">MAEKKQLVLVVEGTAALGLYWRTIVSDYLEKVIRSFCDSDSLKPSGTIVELALIIFNAHGSFSPCLVQRSGWTRNVDHFLEWLSAMHFTGGGFCDAAIAEGLGEALLMFPPQNEHSIGVQKHCILVAASNLYPLSKMQKIEATDDNEAQSESCLSDAETVAKSFPQCCVSLSVICPEQLPKLKAIYNAGKRNPSAADPTIDIVKNPHYLVLISEAFMEARAALSRSGITNLPSQSPIKVEPTMVTSMPPVPTMQISSPLSVPQDMLSSNVGPPQQTTPALQSAKPKYVKIWEGELFGLRQDQPVFVTRLEAYQKASDSESLAADWPRTMQIVRLISQDHMNNKRYEGNADFLVYRAMNQHGFLNQLQEKKLCAVIQLPSQTLLLSVSDKVCRLIGMVFPEVDYDNLAKGRSRIPNLSTMHDSNRPLDYEMSRDTVDDDNEAFILNAINMSFHKRLSLARKILFPIRNSKANIAKRNINQGPRF</sequence>
<gene>
    <name evidence="1" type="ORF">L2E82_13882</name>
</gene>
<name>A0ACB9EXW2_CICIN</name>
<proteinExistence type="predicted"/>
<evidence type="ECO:0000313" key="2">
    <source>
        <dbReference type="Proteomes" id="UP001055811"/>
    </source>
</evidence>
<reference evidence="1 2" key="2">
    <citation type="journal article" date="2022" name="Mol. Ecol. Resour.">
        <title>The genomes of chicory, endive, great burdock and yacon provide insights into Asteraceae paleo-polyploidization history and plant inulin production.</title>
        <authorList>
            <person name="Fan W."/>
            <person name="Wang S."/>
            <person name="Wang H."/>
            <person name="Wang A."/>
            <person name="Jiang F."/>
            <person name="Liu H."/>
            <person name="Zhao H."/>
            <person name="Xu D."/>
            <person name="Zhang Y."/>
        </authorList>
    </citation>
    <scope>NUCLEOTIDE SEQUENCE [LARGE SCALE GENOMIC DNA]</scope>
    <source>
        <strain evidence="2">cv. Punajuju</strain>
        <tissue evidence="1">Leaves</tissue>
    </source>
</reference>
<protein>
    <submittedName>
        <fullName evidence="1">Uncharacterized protein</fullName>
    </submittedName>
</protein>
<keyword evidence="2" id="KW-1185">Reference proteome</keyword>
<organism evidence="1 2">
    <name type="scientific">Cichorium intybus</name>
    <name type="common">Chicory</name>
    <dbReference type="NCBI Taxonomy" id="13427"/>
    <lineage>
        <taxon>Eukaryota</taxon>
        <taxon>Viridiplantae</taxon>
        <taxon>Streptophyta</taxon>
        <taxon>Embryophyta</taxon>
        <taxon>Tracheophyta</taxon>
        <taxon>Spermatophyta</taxon>
        <taxon>Magnoliopsida</taxon>
        <taxon>eudicotyledons</taxon>
        <taxon>Gunneridae</taxon>
        <taxon>Pentapetalae</taxon>
        <taxon>asterids</taxon>
        <taxon>campanulids</taxon>
        <taxon>Asterales</taxon>
        <taxon>Asteraceae</taxon>
        <taxon>Cichorioideae</taxon>
        <taxon>Cichorieae</taxon>
        <taxon>Cichoriinae</taxon>
        <taxon>Cichorium</taxon>
    </lineage>
</organism>
<evidence type="ECO:0000313" key="1">
    <source>
        <dbReference type="EMBL" id="KAI3763884.1"/>
    </source>
</evidence>
<dbReference type="Proteomes" id="UP001055811">
    <property type="component" value="Linkage Group LG03"/>
</dbReference>
<comment type="caution">
    <text evidence="1">The sequence shown here is derived from an EMBL/GenBank/DDBJ whole genome shotgun (WGS) entry which is preliminary data.</text>
</comment>
<accession>A0ACB9EXW2</accession>